<dbReference type="InterPro" id="IPR002877">
    <property type="entry name" value="RNA_MeTrfase_FtsJ_dom"/>
</dbReference>
<sequence>MTIDFVSRAGQKLAHAITTFGVKVNGKLCADFGCSTGGFTDCLLQNGAVKVYAVDTAYGVLEWKLRNDTRVVVLERTNALHVELPEPVDVIAIDVGWTKQKLIVPNALTLLKPDGCIISLMKPHYEAEPAWRQAGKVKEEFLPNVIAKVKSELAAIGAVVEQMTESPIVGSKGGNKEYLLLIRG</sequence>
<name>A0A2M8LFI0_9BACT</name>
<feature type="domain" description="Ribosomal RNA methyltransferase FtsJ" evidence="2">
    <location>
        <begin position="5"/>
        <end position="180"/>
    </location>
</feature>
<keyword evidence="1" id="KW-0694">RNA-binding</keyword>
<dbReference type="AlphaFoldDB" id="A0A2M8LFI0"/>
<evidence type="ECO:0000313" key="4">
    <source>
        <dbReference type="Proteomes" id="UP000231152"/>
    </source>
</evidence>
<dbReference type="Pfam" id="PF01728">
    <property type="entry name" value="FtsJ"/>
    <property type="match status" value="1"/>
</dbReference>
<dbReference type="PANTHER" id="PTHR32319">
    <property type="entry name" value="BACTERIAL HEMOLYSIN-LIKE PROTEIN"/>
    <property type="match status" value="1"/>
</dbReference>
<dbReference type="Proteomes" id="UP000231152">
    <property type="component" value="Unassembled WGS sequence"/>
</dbReference>
<dbReference type="GO" id="GO:0008168">
    <property type="term" value="F:methyltransferase activity"/>
    <property type="evidence" value="ECO:0007669"/>
    <property type="project" value="UniProtKB-KW"/>
</dbReference>
<gene>
    <name evidence="3" type="ORF">COV04_00720</name>
</gene>
<evidence type="ECO:0000313" key="3">
    <source>
        <dbReference type="EMBL" id="PJE76198.1"/>
    </source>
</evidence>
<keyword evidence="3" id="KW-0808">Transferase</keyword>
<dbReference type="GO" id="GO:0032259">
    <property type="term" value="P:methylation"/>
    <property type="evidence" value="ECO:0007669"/>
    <property type="project" value="UniProtKB-KW"/>
</dbReference>
<dbReference type="SUPFAM" id="SSF53335">
    <property type="entry name" value="S-adenosyl-L-methionine-dependent methyltransferases"/>
    <property type="match status" value="1"/>
</dbReference>
<dbReference type="InterPro" id="IPR029063">
    <property type="entry name" value="SAM-dependent_MTases_sf"/>
</dbReference>
<protein>
    <submittedName>
        <fullName evidence="3">TlyA family rRNA (Cytidine-2'-O)-methyltransferase</fullName>
    </submittedName>
</protein>
<reference evidence="3 4" key="1">
    <citation type="submission" date="2017-09" db="EMBL/GenBank/DDBJ databases">
        <title>Depth-based differentiation of microbial function through sediment-hosted aquifers and enrichment of novel symbionts in the deep terrestrial subsurface.</title>
        <authorList>
            <person name="Probst A.J."/>
            <person name="Ladd B."/>
            <person name="Jarett J.K."/>
            <person name="Geller-Mcgrath D.E."/>
            <person name="Sieber C.M."/>
            <person name="Emerson J.B."/>
            <person name="Anantharaman K."/>
            <person name="Thomas B.C."/>
            <person name="Malmstrom R."/>
            <person name="Stieglmeier M."/>
            <person name="Klingl A."/>
            <person name="Woyke T."/>
            <person name="Ryan C.M."/>
            <person name="Banfield J.F."/>
        </authorList>
    </citation>
    <scope>NUCLEOTIDE SEQUENCE [LARGE SCALE GENOMIC DNA]</scope>
    <source>
        <strain evidence="3">CG10_big_fil_rev_8_21_14_0_10_48_11</strain>
    </source>
</reference>
<dbReference type="GO" id="GO:0003723">
    <property type="term" value="F:RNA binding"/>
    <property type="evidence" value="ECO:0007669"/>
    <property type="project" value="UniProtKB-KW"/>
</dbReference>
<evidence type="ECO:0000259" key="2">
    <source>
        <dbReference type="Pfam" id="PF01728"/>
    </source>
</evidence>
<comment type="caution">
    <text evidence="3">The sequence shown here is derived from an EMBL/GenBank/DDBJ whole genome shotgun (WGS) entry which is preliminary data.</text>
</comment>
<evidence type="ECO:0000256" key="1">
    <source>
        <dbReference type="ARBA" id="ARBA00022884"/>
    </source>
</evidence>
<keyword evidence="3" id="KW-0489">Methyltransferase</keyword>
<dbReference type="InterPro" id="IPR047048">
    <property type="entry name" value="TlyA"/>
</dbReference>
<dbReference type="Gene3D" id="3.40.50.150">
    <property type="entry name" value="Vaccinia Virus protein VP39"/>
    <property type="match status" value="1"/>
</dbReference>
<dbReference type="PANTHER" id="PTHR32319:SF0">
    <property type="entry name" value="BACTERIAL HEMOLYSIN-LIKE PROTEIN"/>
    <property type="match status" value="1"/>
</dbReference>
<dbReference type="EMBL" id="PFET01000003">
    <property type="protein sequence ID" value="PJE76198.1"/>
    <property type="molecule type" value="Genomic_DNA"/>
</dbReference>
<organism evidence="3 4">
    <name type="scientific">Candidatus Uhrbacteria bacterium CG10_big_fil_rev_8_21_14_0_10_48_11</name>
    <dbReference type="NCBI Taxonomy" id="1975037"/>
    <lineage>
        <taxon>Bacteria</taxon>
        <taxon>Candidatus Uhriibacteriota</taxon>
    </lineage>
</organism>
<accession>A0A2M8LFI0</accession>
<proteinExistence type="predicted"/>